<sequence>MANVTMNTSSFSSFTPREPQTDTPPREPASPTPFIAFIKPQGQLWNYNRHKTHKEQPDNIPKDFRDAMSVREKVYVEEQGVALENEFDSDDHRSCHWVIYASVNETITPAVIDPQTGALIRPRRSTSTSLPIGTLRLVPFPHAAHPRNGGIYVNNLLTNVGAPVRPSSSETVQPLQPQEIQGGNRRNSLYIRDFPTTFHNGREPYVKLGRLAVLKEYRNKGIAGQLVRAAVGWMQTNYTVFNPSPSVLGFDRLGMDVTGQLPKWRGLFCIHAQEEAVKVWERYGFKVDEKMGKWWEEGIPHVGMWLRVPVGKGGHTVA</sequence>
<dbReference type="InterPro" id="IPR000182">
    <property type="entry name" value="GNAT_dom"/>
</dbReference>
<dbReference type="EMBL" id="JAULSY010000111">
    <property type="protein sequence ID" value="KAK0665370.1"/>
    <property type="molecule type" value="Genomic_DNA"/>
</dbReference>
<feature type="compositionally biased region" description="Polar residues" evidence="1">
    <location>
        <begin position="1"/>
        <end position="15"/>
    </location>
</feature>
<dbReference type="Gene3D" id="3.40.630.30">
    <property type="match status" value="1"/>
</dbReference>
<organism evidence="3 4">
    <name type="scientific">Cercophora samala</name>
    <dbReference type="NCBI Taxonomy" id="330535"/>
    <lineage>
        <taxon>Eukaryota</taxon>
        <taxon>Fungi</taxon>
        <taxon>Dikarya</taxon>
        <taxon>Ascomycota</taxon>
        <taxon>Pezizomycotina</taxon>
        <taxon>Sordariomycetes</taxon>
        <taxon>Sordariomycetidae</taxon>
        <taxon>Sordariales</taxon>
        <taxon>Lasiosphaeriaceae</taxon>
        <taxon>Cercophora</taxon>
    </lineage>
</organism>
<protein>
    <submittedName>
        <fullName evidence="3">Acyl-CoA N-acyltransferase</fullName>
    </submittedName>
</protein>
<reference evidence="3" key="1">
    <citation type="submission" date="2023-06" db="EMBL/GenBank/DDBJ databases">
        <title>Genome-scale phylogeny and comparative genomics of the fungal order Sordariales.</title>
        <authorList>
            <consortium name="Lawrence Berkeley National Laboratory"/>
            <person name="Hensen N."/>
            <person name="Bonometti L."/>
            <person name="Westerberg I."/>
            <person name="Brannstrom I.O."/>
            <person name="Guillou S."/>
            <person name="Cros-Aarteil S."/>
            <person name="Calhoun S."/>
            <person name="Haridas S."/>
            <person name="Kuo A."/>
            <person name="Mondo S."/>
            <person name="Pangilinan J."/>
            <person name="Riley R."/>
            <person name="Labutti K."/>
            <person name="Andreopoulos B."/>
            <person name="Lipzen A."/>
            <person name="Chen C."/>
            <person name="Yanf M."/>
            <person name="Daum C."/>
            <person name="Ng V."/>
            <person name="Clum A."/>
            <person name="Steindorff A."/>
            <person name="Ohm R."/>
            <person name="Martin F."/>
            <person name="Silar P."/>
            <person name="Natvig D."/>
            <person name="Lalanne C."/>
            <person name="Gautier V."/>
            <person name="Ament-Velasquez S.L."/>
            <person name="Kruys A."/>
            <person name="Hutchinson M.I."/>
            <person name="Powell A.J."/>
            <person name="Barry K."/>
            <person name="Miller A.N."/>
            <person name="Grigoriev I.V."/>
            <person name="Debuchy R."/>
            <person name="Gladieux P."/>
            <person name="Thoren M.H."/>
            <person name="Johannesson H."/>
        </authorList>
    </citation>
    <scope>NUCLEOTIDE SEQUENCE</scope>
    <source>
        <strain evidence="3">CBS 307.81</strain>
    </source>
</reference>
<dbReference type="Pfam" id="PF00583">
    <property type="entry name" value="Acetyltransf_1"/>
    <property type="match status" value="1"/>
</dbReference>
<keyword evidence="4" id="KW-1185">Reference proteome</keyword>
<dbReference type="AlphaFoldDB" id="A0AA40D748"/>
<evidence type="ECO:0000313" key="4">
    <source>
        <dbReference type="Proteomes" id="UP001174997"/>
    </source>
</evidence>
<evidence type="ECO:0000256" key="1">
    <source>
        <dbReference type="SAM" id="MobiDB-lite"/>
    </source>
</evidence>
<dbReference type="PROSITE" id="PS51186">
    <property type="entry name" value="GNAT"/>
    <property type="match status" value="1"/>
</dbReference>
<feature type="region of interest" description="Disordered" evidence="1">
    <location>
        <begin position="1"/>
        <end position="33"/>
    </location>
</feature>
<dbReference type="CDD" id="cd04301">
    <property type="entry name" value="NAT_SF"/>
    <property type="match status" value="1"/>
</dbReference>
<evidence type="ECO:0000259" key="2">
    <source>
        <dbReference type="PROSITE" id="PS51186"/>
    </source>
</evidence>
<dbReference type="InterPro" id="IPR016181">
    <property type="entry name" value="Acyl_CoA_acyltransferase"/>
</dbReference>
<comment type="caution">
    <text evidence="3">The sequence shown here is derived from an EMBL/GenBank/DDBJ whole genome shotgun (WGS) entry which is preliminary data.</text>
</comment>
<accession>A0AA40D748</accession>
<proteinExistence type="predicted"/>
<dbReference type="Proteomes" id="UP001174997">
    <property type="component" value="Unassembled WGS sequence"/>
</dbReference>
<evidence type="ECO:0000313" key="3">
    <source>
        <dbReference type="EMBL" id="KAK0665370.1"/>
    </source>
</evidence>
<gene>
    <name evidence="3" type="ORF">QBC41DRAFT_283072</name>
</gene>
<dbReference type="GO" id="GO:0016747">
    <property type="term" value="F:acyltransferase activity, transferring groups other than amino-acyl groups"/>
    <property type="evidence" value="ECO:0007669"/>
    <property type="project" value="InterPro"/>
</dbReference>
<feature type="domain" description="N-acetyltransferase" evidence="2">
    <location>
        <begin position="204"/>
        <end position="309"/>
    </location>
</feature>
<name>A0AA40D748_9PEZI</name>
<dbReference type="SUPFAM" id="SSF55729">
    <property type="entry name" value="Acyl-CoA N-acyltransferases (Nat)"/>
    <property type="match status" value="1"/>
</dbReference>